<dbReference type="InterPro" id="IPR006580">
    <property type="entry name" value="Znf_TTF"/>
</dbReference>
<name>A0AAV0XDR7_9HEMI</name>
<accession>A0AAV0XDR7</accession>
<feature type="region of interest" description="Disordered" evidence="1">
    <location>
        <begin position="1"/>
        <end position="22"/>
    </location>
</feature>
<dbReference type="AlphaFoldDB" id="A0AAV0XDR7"/>
<sequence length="659" mass="75265">MSETFKRKNSGAQNRKNKKKIKIENEKLANTFEKWVSTSTTVSTCSSLKKSDVSVKIHNDLNNAPPINESPDIPLKKNNNLNNPEPLNDTTMKIDTKPNESKLSKLTAISDKDKSNITESSNNMMEISSITPILEISDSNENVESSHSKIISVTQQHSIDYNNPPSWVHMTDGLRITLILHGPDQGKNIDFRSIQTKDGRRFLPHWFKKQLPNSETIDRNWLIYSKNKNALFCFPCCLFEYRQSQIPLIANRQEGFSDWKNINRIEDHETSPDHRKYFFQWKTLEARLKNSQSIDKSLQNAIFLEKERWRHILRAILNSILFCAKNNLALRGSTSEIGVQGSGVFLDIIELLSKYDKTLEELISNHTKRSVNYLSPTIQNEFVNLLGKKVRNEILSRIRKSKYYSLLFDCTPDVSHNEQMSEIIRYVYIANGKVKIEESFIDFIITDEKTGEGLASDIMKKLQDDQLDIQDARGQGYDNGANMAGKYRGVQARIQEKNNLALYIPCASHCLNLAGVHSASINAEMKHFFETVESIFKFFSRSTSRWTTLMKTLKVSLKGHSDTRWSSKSNAIKPLSTQIKEVYGVLKNMIANSLNAETSSSAQSLLKNINLTFLFYLDVWNQILGQIDRATKALQIKTLTLDKAASLIQALKNSLQEFR</sequence>
<dbReference type="SUPFAM" id="SSF53098">
    <property type="entry name" value="Ribonuclease H-like"/>
    <property type="match status" value="1"/>
</dbReference>
<feature type="compositionally biased region" description="Low complexity" evidence="1">
    <location>
        <begin position="76"/>
        <end position="88"/>
    </location>
</feature>
<feature type="region of interest" description="Disordered" evidence="1">
    <location>
        <begin position="62"/>
        <end position="95"/>
    </location>
</feature>
<keyword evidence="4" id="KW-1185">Reference proteome</keyword>
<dbReference type="PANTHER" id="PTHR45749:SF35">
    <property type="entry name" value="AC-LIKE TRANSPOSASE-RELATED"/>
    <property type="match status" value="1"/>
</dbReference>
<feature type="domain" description="TTF-type" evidence="2">
    <location>
        <begin position="198"/>
        <end position="296"/>
    </location>
</feature>
<dbReference type="InterPro" id="IPR012337">
    <property type="entry name" value="RNaseH-like_sf"/>
</dbReference>
<evidence type="ECO:0000313" key="3">
    <source>
        <dbReference type="EMBL" id="CAI6365711.1"/>
    </source>
</evidence>
<reference evidence="3 4" key="1">
    <citation type="submission" date="2023-01" db="EMBL/GenBank/DDBJ databases">
        <authorList>
            <person name="Whitehead M."/>
        </authorList>
    </citation>
    <scope>NUCLEOTIDE SEQUENCE [LARGE SCALE GENOMIC DNA]</scope>
</reference>
<evidence type="ECO:0000259" key="2">
    <source>
        <dbReference type="SMART" id="SM00597"/>
    </source>
</evidence>
<comment type="caution">
    <text evidence="3">The sequence shown here is derived from an EMBL/GenBank/DDBJ whole genome shotgun (WGS) entry which is preliminary data.</text>
</comment>
<dbReference type="SMART" id="SM00597">
    <property type="entry name" value="ZnF_TTF"/>
    <property type="match status" value="1"/>
</dbReference>
<organism evidence="3 4">
    <name type="scientific">Macrosiphum euphorbiae</name>
    <name type="common">potato aphid</name>
    <dbReference type="NCBI Taxonomy" id="13131"/>
    <lineage>
        <taxon>Eukaryota</taxon>
        <taxon>Metazoa</taxon>
        <taxon>Ecdysozoa</taxon>
        <taxon>Arthropoda</taxon>
        <taxon>Hexapoda</taxon>
        <taxon>Insecta</taxon>
        <taxon>Pterygota</taxon>
        <taxon>Neoptera</taxon>
        <taxon>Paraneoptera</taxon>
        <taxon>Hemiptera</taxon>
        <taxon>Sternorrhyncha</taxon>
        <taxon>Aphidomorpha</taxon>
        <taxon>Aphidoidea</taxon>
        <taxon>Aphididae</taxon>
        <taxon>Macrosiphini</taxon>
        <taxon>Macrosiphum</taxon>
    </lineage>
</organism>
<dbReference type="Proteomes" id="UP001160148">
    <property type="component" value="Unassembled WGS sequence"/>
</dbReference>
<dbReference type="EMBL" id="CARXXK010000004">
    <property type="protein sequence ID" value="CAI6365711.1"/>
    <property type="molecule type" value="Genomic_DNA"/>
</dbReference>
<dbReference type="Pfam" id="PF14291">
    <property type="entry name" value="DUF4371"/>
    <property type="match status" value="1"/>
</dbReference>
<protein>
    <recommendedName>
        <fullName evidence="2">TTF-type domain-containing protein</fullName>
    </recommendedName>
</protein>
<proteinExistence type="predicted"/>
<gene>
    <name evidence="3" type="ORF">MEUPH1_LOCUS20392</name>
</gene>
<dbReference type="InterPro" id="IPR025398">
    <property type="entry name" value="DUF4371"/>
</dbReference>
<evidence type="ECO:0000256" key="1">
    <source>
        <dbReference type="SAM" id="MobiDB-lite"/>
    </source>
</evidence>
<evidence type="ECO:0000313" key="4">
    <source>
        <dbReference type="Proteomes" id="UP001160148"/>
    </source>
</evidence>
<dbReference type="PANTHER" id="PTHR45749">
    <property type="match status" value="1"/>
</dbReference>